<dbReference type="PANTHER" id="PTHR47966">
    <property type="entry name" value="BETA-SITE APP-CLEAVING ENZYME, ISOFORM A-RELATED"/>
    <property type="match status" value="1"/>
</dbReference>
<dbReference type="GO" id="GO:0006508">
    <property type="term" value="P:proteolysis"/>
    <property type="evidence" value="ECO:0007669"/>
    <property type="project" value="InterPro"/>
</dbReference>
<evidence type="ECO:0000256" key="1">
    <source>
        <dbReference type="ARBA" id="ARBA00007447"/>
    </source>
</evidence>
<feature type="chain" id="PRO_5034620619" description="Peptidase A1 domain-containing protein" evidence="4">
    <location>
        <begin position="21"/>
        <end position="439"/>
    </location>
</feature>
<dbReference type="InterPro" id="IPR033121">
    <property type="entry name" value="PEPTIDASE_A1"/>
</dbReference>
<feature type="disulfide bond" evidence="2">
    <location>
        <begin position="351"/>
        <end position="386"/>
    </location>
</feature>
<comment type="caution">
    <text evidence="6">The sequence shown here is derived from an EMBL/GenBank/DDBJ whole genome shotgun (WGS) entry which is preliminary data.</text>
</comment>
<dbReference type="AlphaFoldDB" id="A0A8H7PXB3"/>
<sequence>MRSTIFCLAALAQLALTAVAENHVTIPLFRRSPSPFYEAAGKQIDDGVLAGKVSVGTPPQEFNVVFDTSMLPRSFRTGLSWIRGSKCRTENCLDRCTYYSTRSTSAVSTGHKYSINYGDSCVDTRIYLDTVEFSGIKVPNMPIGGADRMSGFDAGFDGYLGLGPNIQFNKTGKLYAGQGNLQRRQTFENQPSSFVNSAFQIGQVQSPQFGVFVTPNATTYNTTTPAAPANPAAPQPATNVPPSTGGFTKRSDADCPAGYLIFGGVDTSKIDGSFKYLPLADPADGNSRNWDVCLRKADFGHGLSFDQHPDAIASISLSTSYITLPCRQADKFHDKIGGKYLESTQTYSIKCSEISKLPPLKLRFDEYTVELPASYWTKEVDAGRDCCQTLIRRGSSERDWVLGTSFTHAFYTSFDPEKEALGLGVIKGTSKNGIKITKN</sequence>
<dbReference type="EMBL" id="JAEPQZ010000004">
    <property type="protein sequence ID" value="KAG2181997.1"/>
    <property type="molecule type" value="Genomic_DNA"/>
</dbReference>
<organism evidence="6 7">
    <name type="scientific">Mortierella isabellina</name>
    <name type="common">Filamentous fungus</name>
    <name type="synonym">Umbelopsis isabellina</name>
    <dbReference type="NCBI Taxonomy" id="91625"/>
    <lineage>
        <taxon>Eukaryota</taxon>
        <taxon>Fungi</taxon>
        <taxon>Fungi incertae sedis</taxon>
        <taxon>Mucoromycota</taxon>
        <taxon>Mucoromycotina</taxon>
        <taxon>Umbelopsidomycetes</taxon>
        <taxon>Umbelopsidales</taxon>
        <taxon>Umbelopsidaceae</taxon>
        <taxon>Umbelopsis</taxon>
    </lineage>
</organism>
<keyword evidence="7" id="KW-1185">Reference proteome</keyword>
<evidence type="ECO:0000313" key="7">
    <source>
        <dbReference type="Proteomes" id="UP000654370"/>
    </source>
</evidence>
<dbReference type="PANTHER" id="PTHR47966:SF51">
    <property type="entry name" value="BETA-SITE APP-CLEAVING ENZYME, ISOFORM A-RELATED"/>
    <property type="match status" value="1"/>
</dbReference>
<feature type="domain" description="Peptidase A1" evidence="5">
    <location>
        <begin position="49"/>
        <end position="424"/>
    </location>
</feature>
<evidence type="ECO:0000256" key="2">
    <source>
        <dbReference type="PIRSR" id="PIRSR601461-2"/>
    </source>
</evidence>
<dbReference type="Gene3D" id="2.40.70.10">
    <property type="entry name" value="Acid Proteases"/>
    <property type="match status" value="2"/>
</dbReference>
<keyword evidence="4" id="KW-0732">Signal</keyword>
<dbReference type="InterPro" id="IPR021109">
    <property type="entry name" value="Peptidase_aspartic_dom_sf"/>
</dbReference>
<comment type="similarity">
    <text evidence="1">Belongs to the peptidase A1 family.</text>
</comment>
<dbReference type="SUPFAM" id="SSF50630">
    <property type="entry name" value="Acid proteases"/>
    <property type="match status" value="1"/>
</dbReference>
<dbReference type="Pfam" id="PF00026">
    <property type="entry name" value="Asp"/>
    <property type="match status" value="2"/>
</dbReference>
<dbReference type="PRINTS" id="PR00792">
    <property type="entry name" value="PEPSIN"/>
</dbReference>
<accession>A0A8H7PXB3</accession>
<dbReference type="GO" id="GO:0004190">
    <property type="term" value="F:aspartic-type endopeptidase activity"/>
    <property type="evidence" value="ECO:0007669"/>
    <property type="project" value="InterPro"/>
</dbReference>
<gene>
    <name evidence="6" type="ORF">INT43_006923</name>
</gene>
<evidence type="ECO:0000259" key="5">
    <source>
        <dbReference type="PROSITE" id="PS51767"/>
    </source>
</evidence>
<reference evidence="6" key="1">
    <citation type="submission" date="2020-12" db="EMBL/GenBank/DDBJ databases">
        <title>Metabolic potential, ecology and presence of endohyphal bacteria is reflected in genomic diversity of Mucoromycotina.</title>
        <authorList>
            <person name="Muszewska A."/>
            <person name="Okrasinska A."/>
            <person name="Steczkiewicz K."/>
            <person name="Drgas O."/>
            <person name="Orlowska M."/>
            <person name="Perlinska-Lenart U."/>
            <person name="Aleksandrzak-Piekarczyk T."/>
            <person name="Szatraj K."/>
            <person name="Zielenkiewicz U."/>
            <person name="Pilsyk S."/>
            <person name="Malc E."/>
            <person name="Mieczkowski P."/>
            <person name="Kruszewska J.S."/>
            <person name="Biernat P."/>
            <person name="Pawlowska J."/>
        </authorList>
    </citation>
    <scope>NUCLEOTIDE SEQUENCE</scope>
    <source>
        <strain evidence="6">WA0000067209</strain>
    </source>
</reference>
<protein>
    <recommendedName>
        <fullName evidence="5">Peptidase A1 domain-containing protein</fullName>
    </recommendedName>
</protein>
<feature type="compositionally biased region" description="Low complexity" evidence="3">
    <location>
        <begin position="225"/>
        <end position="242"/>
    </location>
</feature>
<feature type="signal peptide" evidence="4">
    <location>
        <begin position="1"/>
        <end position="20"/>
    </location>
</feature>
<dbReference type="Proteomes" id="UP000654370">
    <property type="component" value="Unassembled WGS sequence"/>
</dbReference>
<dbReference type="InterPro" id="IPR001461">
    <property type="entry name" value="Aspartic_peptidase_A1"/>
</dbReference>
<keyword evidence="2" id="KW-1015">Disulfide bond</keyword>
<feature type="region of interest" description="Disordered" evidence="3">
    <location>
        <begin position="225"/>
        <end position="248"/>
    </location>
</feature>
<dbReference type="OrthoDB" id="771136at2759"/>
<dbReference type="PROSITE" id="PS51767">
    <property type="entry name" value="PEPTIDASE_A1"/>
    <property type="match status" value="1"/>
</dbReference>
<evidence type="ECO:0000256" key="3">
    <source>
        <dbReference type="SAM" id="MobiDB-lite"/>
    </source>
</evidence>
<name>A0A8H7PXB3_MORIS</name>
<proteinExistence type="inferred from homology"/>
<dbReference type="InterPro" id="IPR034164">
    <property type="entry name" value="Pepsin-like_dom"/>
</dbReference>
<evidence type="ECO:0000313" key="6">
    <source>
        <dbReference type="EMBL" id="KAG2181997.1"/>
    </source>
</evidence>
<dbReference type="CDD" id="cd05471">
    <property type="entry name" value="pepsin_like"/>
    <property type="match status" value="1"/>
</dbReference>
<evidence type="ECO:0000256" key="4">
    <source>
        <dbReference type="SAM" id="SignalP"/>
    </source>
</evidence>